<evidence type="ECO:0000256" key="6">
    <source>
        <dbReference type="SAM" id="Phobius"/>
    </source>
</evidence>
<protein>
    <recommendedName>
        <fullName evidence="7">Rhodopsin domain-containing protein</fullName>
    </recommendedName>
</protein>
<reference evidence="8" key="1">
    <citation type="submission" date="2023-06" db="EMBL/GenBank/DDBJ databases">
        <title>Genome-scale phylogeny and comparative genomics of the fungal order Sordariales.</title>
        <authorList>
            <consortium name="Lawrence Berkeley National Laboratory"/>
            <person name="Hensen N."/>
            <person name="Bonometti L."/>
            <person name="Westerberg I."/>
            <person name="Brannstrom I.O."/>
            <person name="Guillou S."/>
            <person name="Cros-Aarteil S."/>
            <person name="Calhoun S."/>
            <person name="Haridas S."/>
            <person name="Kuo A."/>
            <person name="Mondo S."/>
            <person name="Pangilinan J."/>
            <person name="Riley R."/>
            <person name="Labutti K."/>
            <person name="Andreopoulos B."/>
            <person name="Lipzen A."/>
            <person name="Chen C."/>
            <person name="Yanf M."/>
            <person name="Daum C."/>
            <person name="Ng V."/>
            <person name="Clum A."/>
            <person name="Steindorff A."/>
            <person name="Ohm R."/>
            <person name="Martin F."/>
            <person name="Silar P."/>
            <person name="Natvig D."/>
            <person name="Lalanne C."/>
            <person name="Gautier V."/>
            <person name="Ament-Velasquez S.L."/>
            <person name="Kruys A."/>
            <person name="Hutchinson M.I."/>
            <person name="Powell A.J."/>
            <person name="Barry K."/>
            <person name="Miller A.N."/>
            <person name="Grigoriev I.V."/>
            <person name="Debuchy R."/>
            <person name="Gladieux P."/>
            <person name="Thoren M.H."/>
            <person name="Johannesson H."/>
        </authorList>
    </citation>
    <scope>NUCLEOTIDE SEQUENCE</scope>
    <source>
        <strain evidence="8">SMH4607-1</strain>
    </source>
</reference>
<keyword evidence="2 6" id="KW-0812">Transmembrane</keyword>
<feature type="transmembrane region" description="Helical" evidence="6">
    <location>
        <begin position="182"/>
        <end position="201"/>
    </location>
</feature>
<keyword evidence="3 6" id="KW-1133">Transmembrane helix</keyword>
<dbReference type="AlphaFoldDB" id="A0AA40ECE8"/>
<feature type="transmembrane region" description="Helical" evidence="6">
    <location>
        <begin position="12"/>
        <end position="31"/>
    </location>
</feature>
<evidence type="ECO:0000256" key="4">
    <source>
        <dbReference type="ARBA" id="ARBA00023136"/>
    </source>
</evidence>
<name>A0AA40ECE8_9PEZI</name>
<keyword evidence="9" id="KW-1185">Reference proteome</keyword>
<comment type="subcellular location">
    <subcellularLocation>
        <location evidence="1">Membrane</location>
        <topology evidence="1">Multi-pass membrane protein</topology>
    </subcellularLocation>
</comment>
<evidence type="ECO:0000256" key="5">
    <source>
        <dbReference type="ARBA" id="ARBA00038359"/>
    </source>
</evidence>
<feature type="transmembrane region" description="Helical" evidence="6">
    <location>
        <begin position="100"/>
        <end position="118"/>
    </location>
</feature>
<feature type="transmembrane region" description="Helical" evidence="6">
    <location>
        <begin position="213"/>
        <end position="238"/>
    </location>
</feature>
<evidence type="ECO:0000256" key="2">
    <source>
        <dbReference type="ARBA" id="ARBA00022692"/>
    </source>
</evidence>
<comment type="similarity">
    <text evidence="5">Belongs to the SAT4 family.</text>
</comment>
<evidence type="ECO:0000256" key="1">
    <source>
        <dbReference type="ARBA" id="ARBA00004141"/>
    </source>
</evidence>
<dbReference type="PANTHER" id="PTHR33048:SF2">
    <property type="entry name" value="SRPK"/>
    <property type="match status" value="1"/>
</dbReference>
<evidence type="ECO:0000313" key="9">
    <source>
        <dbReference type="Proteomes" id="UP001172102"/>
    </source>
</evidence>
<dbReference type="Pfam" id="PF20684">
    <property type="entry name" value="Fung_rhodopsin"/>
    <property type="match status" value="1"/>
</dbReference>
<dbReference type="EMBL" id="JAUKUA010000001">
    <property type="protein sequence ID" value="KAK0732291.1"/>
    <property type="molecule type" value="Genomic_DNA"/>
</dbReference>
<evidence type="ECO:0000259" key="7">
    <source>
        <dbReference type="Pfam" id="PF20684"/>
    </source>
</evidence>
<sequence length="372" mass="40113">MSLPGPLIETWVLYTFGSLVILARIACRWRMIGIANFKPDDYLIIPAWITYTTMTVAAHIVGGHGDLHALSLEEREALASGSPGAADPLVTGTKWFCAGVATYVTFIWLLKLNMLFLYQRVVRGLWVARFIRPAMALVGGTYLATLLVLFLPCRPYDRMWIVFPDQGAYCKPQSTLNLIPPLAMNLLTDLVIMAIPAPVILPIHTTLARKAGLLTLFFAGVFIMVAAILRVVFVIVMADGPTAAIWSCREDFVAIVVGQAILLRPVFTRGFWGGKGEVGKSIGVTEEGTGSGRRVKDPFSVTVALATVGGDESRETVAGSDAEMGGAGLVISVKSLVEVESTESPTGRDPGRGDCLWPTNRASCWNGREGGV</sequence>
<feature type="domain" description="Rhodopsin" evidence="7">
    <location>
        <begin position="24"/>
        <end position="268"/>
    </location>
</feature>
<organism evidence="8 9">
    <name type="scientific">Lasiosphaeris hirsuta</name>
    <dbReference type="NCBI Taxonomy" id="260670"/>
    <lineage>
        <taxon>Eukaryota</taxon>
        <taxon>Fungi</taxon>
        <taxon>Dikarya</taxon>
        <taxon>Ascomycota</taxon>
        <taxon>Pezizomycotina</taxon>
        <taxon>Sordariomycetes</taxon>
        <taxon>Sordariomycetidae</taxon>
        <taxon>Sordariales</taxon>
        <taxon>Lasiosphaeriaceae</taxon>
        <taxon>Lasiosphaeris</taxon>
    </lineage>
</organism>
<dbReference type="GO" id="GO:0016020">
    <property type="term" value="C:membrane"/>
    <property type="evidence" value="ECO:0007669"/>
    <property type="project" value="UniProtKB-SubCell"/>
</dbReference>
<feature type="transmembrane region" description="Helical" evidence="6">
    <location>
        <begin position="43"/>
        <end position="62"/>
    </location>
</feature>
<dbReference type="PANTHER" id="PTHR33048">
    <property type="entry name" value="PTH11-LIKE INTEGRAL MEMBRANE PROTEIN (AFU_ORTHOLOGUE AFUA_5G11245)"/>
    <property type="match status" value="1"/>
</dbReference>
<dbReference type="InterPro" id="IPR052337">
    <property type="entry name" value="SAT4-like"/>
</dbReference>
<feature type="transmembrane region" description="Helical" evidence="6">
    <location>
        <begin position="130"/>
        <end position="151"/>
    </location>
</feature>
<evidence type="ECO:0000256" key="3">
    <source>
        <dbReference type="ARBA" id="ARBA00022989"/>
    </source>
</evidence>
<dbReference type="Proteomes" id="UP001172102">
    <property type="component" value="Unassembled WGS sequence"/>
</dbReference>
<proteinExistence type="inferred from homology"/>
<gene>
    <name evidence="8" type="ORF">B0H67DRAFT_477717</name>
</gene>
<comment type="caution">
    <text evidence="8">The sequence shown here is derived from an EMBL/GenBank/DDBJ whole genome shotgun (WGS) entry which is preliminary data.</text>
</comment>
<evidence type="ECO:0000313" key="8">
    <source>
        <dbReference type="EMBL" id="KAK0732291.1"/>
    </source>
</evidence>
<dbReference type="InterPro" id="IPR049326">
    <property type="entry name" value="Rhodopsin_dom_fungi"/>
</dbReference>
<keyword evidence="4 6" id="KW-0472">Membrane</keyword>
<accession>A0AA40ECE8</accession>